<feature type="region of interest" description="Disordered" evidence="3">
    <location>
        <begin position="162"/>
        <end position="325"/>
    </location>
</feature>
<organism evidence="5 6">
    <name type="scientific">Achlya hypogyna</name>
    <name type="common">Oomycete</name>
    <name type="synonym">Protoachlya hypogyna</name>
    <dbReference type="NCBI Taxonomy" id="1202772"/>
    <lineage>
        <taxon>Eukaryota</taxon>
        <taxon>Sar</taxon>
        <taxon>Stramenopiles</taxon>
        <taxon>Oomycota</taxon>
        <taxon>Saprolegniomycetes</taxon>
        <taxon>Saprolegniales</taxon>
        <taxon>Achlyaceae</taxon>
        <taxon>Achlya</taxon>
    </lineage>
</organism>
<dbReference type="STRING" id="1202772.A0A1V9Z2N8"/>
<evidence type="ECO:0000313" key="6">
    <source>
        <dbReference type="Proteomes" id="UP000243579"/>
    </source>
</evidence>
<accession>A0A1V9Z2N8</accession>
<proteinExistence type="predicted"/>
<dbReference type="PROSITE" id="PS50102">
    <property type="entry name" value="RRM"/>
    <property type="match status" value="1"/>
</dbReference>
<feature type="region of interest" description="Disordered" evidence="3">
    <location>
        <begin position="1"/>
        <end position="86"/>
    </location>
</feature>
<dbReference type="SMART" id="SM00360">
    <property type="entry name" value="RRM"/>
    <property type="match status" value="1"/>
</dbReference>
<dbReference type="SUPFAM" id="SSF54928">
    <property type="entry name" value="RNA-binding domain, RBD"/>
    <property type="match status" value="1"/>
</dbReference>
<dbReference type="EMBL" id="JNBR01000481">
    <property type="protein sequence ID" value="OQR92070.1"/>
    <property type="molecule type" value="Genomic_DNA"/>
</dbReference>
<evidence type="ECO:0000259" key="4">
    <source>
        <dbReference type="PROSITE" id="PS50102"/>
    </source>
</evidence>
<dbReference type="PANTHER" id="PTHR23236:SF2">
    <property type="entry name" value="EUKARYOTIC TRANSLATION INITIATION FACTOR 4B"/>
    <property type="match status" value="1"/>
</dbReference>
<feature type="compositionally biased region" description="Basic and acidic residues" evidence="3">
    <location>
        <begin position="36"/>
        <end position="79"/>
    </location>
</feature>
<feature type="compositionally biased region" description="Basic and acidic residues" evidence="3">
    <location>
        <begin position="233"/>
        <end position="267"/>
    </location>
</feature>
<dbReference type="InterPro" id="IPR012677">
    <property type="entry name" value="Nucleotide-bd_a/b_plait_sf"/>
</dbReference>
<name>A0A1V9Z2N8_ACHHY</name>
<reference evidence="5 6" key="1">
    <citation type="journal article" date="2014" name="Genome Biol. Evol.">
        <title>The secreted proteins of Achlya hypogyna and Thraustotheca clavata identify the ancestral oomycete secretome and reveal gene acquisitions by horizontal gene transfer.</title>
        <authorList>
            <person name="Misner I."/>
            <person name="Blouin N."/>
            <person name="Leonard G."/>
            <person name="Richards T.A."/>
            <person name="Lane C.E."/>
        </authorList>
    </citation>
    <scope>NUCLEOTIDE SEQUENCE [LARGE SCALE GENOMIC DNA]</scope>
    <source>
        <strain evidence="5 6">ATCC 48635</strain>
    </source>
</reference>
<dbReference type="Pfam" id="PF00076">
    <property type="entry name" value="RRM_1"/>
    <property type="match status" value="1"/>
</dbReference>
<dbReference type="AlphaFoldDB" id="A0A1V9Z2N8"/>
<dbReference type="CDD" id="cd12402">
    <property type="entry name" value="RRM_eIF4B"/>
    <property type="match status" value="1"/>
</dbReference>
<feature type="compositionally biased region" description="Low complexity" evidence="3">
    <location>
        <begin position="24"/>
        <end position="33"/>
    </location>
</feature>
<sequence>MSNFASFGSTSWADDDNDDHFHAPARAAPAPAAVEEDVHHGNDARDESHRGRRHSGENQDRRPRRGSHEFEQKREKLPVPDRPPFKSYVGNLPYQMNEDDLADFFKGLNVIDVHIPQDYQTGRPKGFAYVEFGDRESLVQALTADGDLIDKRPIRIDVAGEKKGGRDTFGKRGGDRGYDRGYGQRDGGDRYQRDERPRAAEAPKERPKLALAPRTKSSEEKAAAQRASIFGDAKPRDESKYLERKKAEAEKPKQDDREQPRGGRGERPATGGRGAGRGDKPAAPSRSDGDWVRGGAAAAETKPKAAAKKTEKKEPAKAAAVKAPASTKVVNAFSMLDDGSDSD</sequence>
<keyword evidence="1 2" id="KW-0694">RNA-binding</keyword>
<protein>
    <recommendedName>
        <fullName evidence="4">RRM domain-containing protein</fullName>
    </recommendedName>
</protein>
<dbReference type="InterPro" id="IPR035979">
    <property type="entry name" value="RBD_domain_sf"/>
</dbReference>
<dbReference type="OrthoDB" id="439808at2759"/>
<gene>
    <name evidence="5" type="ORF">ACHHYP_04110</name>
</gene>
<evidence type="ECO:0000256" key="2">
    <source>
        <dbReference type="PROSITE-ProRule" id="PRU00176"/>
    </source>
</evidence>
<dbReference type="InterPro" id="IPR033107">
    <property type="entry name" value="EIF-4B_RRM"/>
</dbReference>
<dbReference type="PANTHER" id="PTHR23236">
    <property type="entry name" value="EUKARYOTIC TRANSLATION INITIATION FACTOR 4B/4H"/>
    <property type="match status" value="1"/>
</dbReference>
<dbReference type="GO" id="GO:0003723">
    <property type="term" value="F:RNA binding"/>
    <property type="evidence" value="ECO:0007669"/>
    <property type="project" value="UniProtKB-UniRule"/>
</dbReference>
<keyword evidence="6" id="KW-1185">Reference proteome</keyword>
<dbReference type="InterPro" id="IPR000504">
    <property type="entry name" value="RRM_dom"/>
</dbReference>
<feature type="compositionally biased region" description="Polar residues" evidence="3">
    <location>
        <begin position="1"/>
        <end position="12"/>
    </location>
</feature>
<evidence type="ECO:0000313" key="5">
    <source>
        <dbReference type="EMBL" id="OQR92070.1"/>
    </source>
</evidence>
<evidence type="ECO:0000256" key="3">
    <source>
        <dbReference type="SAM" id="MobiDB-lite"/>
    </source>
</evidence>
<dbReference type="Proteomes" id="UP000243579">
    <property type="component" value="Unassembled WGS sequence"/>
</dbReference>
<comment type="caution">
    <text evidence="5">The sequence shown here is derived from an EMBL/GenBank/DDBJ whole genome shotgun (WGS) entry which is preliminary data.</text>
</comment>
<feature type="compositionally biased region" description="Basic and acidic residues" evidence="3">
    <location>
        <begin position="162"/>
        <end position="208"/>
    </location>
</feature>
<dbReference type="Gene3D" id="3.30.70.330">
    <property type="match status" value="1"/>
</dbReference>
<evidence type="ECO:0000256" key="1">
    <source>
        <dbReference type="ARBA" id="ARBA00022884"/>
    </source>
</evidence>
<feature type="domain" description="RRM" evidence="4">
    <location>
        <begin position="85"/>
        <end position="161"/>
    </location>
</feature>